<accession>A0A8H4CTE8</accession>
<keyword evidence="1" id="KW-0732">Signal</keyword>
<proteinExistence type="predicted"/>
<dbReference type="AlphaFoldDB" id="A0A8H4CTE8"/>
<dbReference type="Proteomes" id="UP000613401">
    <property type="component" value="Unassembled WGS sequence"/>
</dbReference>
<gene>
    <name evidence="2" type="ORF">GCG54_00012896</name>
</gene>
<reference evidence="2" key="2">
    <citation type="submission" date="2020-03" db="EMBL/GenBank/DDBJ databases">
        <authorList>
            <person name="Fu F.-F."/>
            <person name="Chen J."/>
        </authorList>
    </citation>
    <scope>NUCLEOTIDE SEQUENCE</scope>
    <source>
        <strain evidence="2">Lc1</strain>
    </source>
</reference>
<sequence>MTFTIGSLLVGLVLGAAQLANGSPMADAVYVTQVVNALTTYCPGPTVITHGPKTYTIKEATTFTITDCPCTITHMGPVPTGAPTSECATNCGNAYNTCRGAPDANRASCAAEYAGCLGYSPFGPDGSLITPTACSAQISATPVPLPSPIEVAPCPAACAASYDKCRGAPDANRASCAAEYAGCLGYSPFGPDGSLVTPTACSAAATTPAPAPTGAAPTAPAGNDCAQKCAMIYNKCRSDPNANRSTCAANYASCLGYSPFGADGSLVTPTACAAFATGAAQPNGTGMALPSHVVVAGAERVSFVNVATALGAFGLAALALL</sequence>
<evidence type="ECO:0000313" key="3">
    <source>
        <dbReference type="Proteomes" id="UP000613401"/>
    </source>
</evidence>
<dbReference type="EMBL" id="WVTB01000016">
    <property type="protein sequence ID" value="KAF3809609.1"/>
    <property type="molecule type" value="Genomic_DNA"/>
</dbReference>
<protein>
    <submittedName>
        <fullName evidence="2">Clock-controlled protein 6</fullName>
    </submittedName>
</protein>
<dbReference type="RefSeq" id="XP_045268768.1">
    <property type="nucleotide sequence ID" value="XM_045412762.1"/>
</dbReference>
<evidence type="ECO:0000256" key="1">
    <source>
        <dbReference type="SAM" id="SignalP"/>
    </source>
</evidence>
<name>A0A8H4CTE8_COLGL</name>
<comment type="caution">
    <text evidence="2">The sequence shown here is derived from an EMBL/GenBank/DDBJ whole genome shotgun (WGS) entry which is preliminary data.</text>
</comment>
<dbReference type="PANTHER" id="PTHR39602:SF2">
    <property type="entry name" value="ACW-9"/>
    <property type="match status" value="1"/>
</dbReference>
<dbReference type="GeneID" id="69020013"/>
<feature type="chain" id="PRO_5034024480" evidence="1">
    <location>
        <begin position="23"/>
        <end position="321"/>
    </location>
</feature>
<keyword evidence="3" id="KW-1185">Reference proteome</keyword>
<evidence type="ECO:0000313" key="2">
    <source>
        <dbReference type="EMBL" id="KAF3809609.1"/>
    </source>
</evidence>
<organism evidence="2 3">
    <name type="scientific">Colletotrichum gloeosporioides</name>
    <name type="common">Anthracnose fungus</name>
    <name type="synonym">Glomerella cingulata</name>
    <dbReference type="NCBI Taxonomy" id="474922"/>
    <lineage>
        <taxon>Eukaryota</taxon>
        <taxon>Fungi</taxon>
        <taxon>Dikarya</taxon>
        <taxon>Ascomycota</taxon>
        <taxon>Pezizomycotina</taxon>
        <taxon>Sordariomycetes</taxon>
        <taxon>Hypocreomycetidae</taxon>
        <taxon>Glomerellales</taxon>
        <taxon>Glomerellaceae</taxon>
        <taxon>Colletotrichum</taxon>
        <taxon>Colletotrichum gloeosporioides species complex</taxon>
    </lineage>
</organism>
<reference evidence="2" key="1">
    <citation type="journal article" date="2020" name="Phytopathology">
        <title>Genome sequence and comparative analysis of Colletotrichum gloeosporioides isolated from Liriodendron leaves.</title>
        <authorList>
            <person name="Fu F.F."/>
            <person name="Hao Z."/>
            <person name="Wang P."/>
            <person name="Lu Y."/>
            <person name="Xue L.J."/>
            <person name="Wei G."/>
            <person name="Tian Y."/>
            <person name="Baishi H."/>
            <person name="Xu H."/>
            <person name="Shi J."/>
            <person name="Cheng T."/>
            <person name="Wang G."/>
            <person name="Yi Y."/>
            <person name="Chen J."/>
        </authorList>
    </citation>
    <scope>NUCLEOTIDE SEQUENCE</scope>
    <source>
        <strain evidence="2">Lc1</strain>
    </source>
</reference>
<feature type="signal peptide" evidence="1">
    <location>
        <begin position="1"/>
        <end position="22"/>
    </location>
</feature>
<dbReference type="PANTHER" id="PTHR39602">
    <property type="entry name" value="ACW-9"/>
    <property type="match status" value="1"/>
</dbReference>